<reference evidence="10" key="1">
    <citation type="submission" date="2021-01" db="EMBL/GenBank/DDBJ databases">
        <authorList>
            <consortium name="Genoscope - CEA"/>
            <person name="William W."/>
        </authorList>
    </citation>
    <scope>NUCLEOTIDE SEQUENCE</scope>
</reference>
<keyword evidence="6" id="KW-0805">Transcription regulation</keyword>
<evidence type="ECO:0000256" key="5">
    <source>
        <dbReference type="ARBA" id="ARBA00022490"/>
    </source>
</evidence>
<keyword evidence="9" id="KW-0539">Nucleus</keyword>
<keyword evidence="5" id="KW-0963">Cytoplasm</keyword>
<dbReference type="PANTHER" id="PTHR15975:SF0">
    <property type="entry name" value="CCR4-NOT TRANSCRIPTION COMPLEX SUBUNIT 11"/>
    <property type="match status" value="1"/>
</dbReference>
<accession>A0A8S1PFA6</accession>
<evidence type="ECO:0000313" key="10">
    <source>
        <dbReference type="EMBL" id="CAD8101138.1"/>
    </source>
</evidence>
<name>A0A8S1PFA6_PARPR</name>
<evidence type="ECO:0000256" key="3">
    <source>
        <dbReference type="ARBA" id="ARBA00008030"/>
    </source>
</evidence>
<gene>
    <name evidence="10" type="ORF">PPRIM_AZ9-3.1.T1140129</name>
</gene>
<evidence type="ECO:0000256" key="9">
    <source>
        <dbReference type="ARBA" id="ARBA00023242"/>
    </source>
</evidence>
<dbReference type="EMBL" id="CAJJDM010000117">
    <property type="protein sequence ID" value="CAD8101138.1"/>
    <property type="molecule type" value="Genomic_DNA"/>
</dbReference>
<proteinExistence type="inferred from homology"/>
<evidence type="ECO:0000256" key="6">
    <source>
        <dbReference type="ARBA" id="ARBA00023015"/>
    </source>
</evidence>
<comment type="similarity">
    <text evidence="3">Belongs to the CNOT11 family.</text>
</comment>
<sequence length="309" mass="36311">MQANTKVPVDIHKTLEDNFKAIKEQGINEICNFMLSSLREQDLPQYIRLQYLYNVRQINQKMSLTELCNNQLELNIVNNIKYYGQDLDQLLNQMDTSLIPSCEYLRPIPQILTPQWEEISPQFIHQPIWDYNINPFLFRFLLAQAQSSKLPPQDQQMILTLFKSEYKIDITQFNNLVEHNPQLVSDIITKLHQSGVNVHEYLDFLIQIKVTIQTLELVNQLTKNITLPDQFLNMFITRCIVTCEEVKQNQQQLARQVRLVSVFIKTLIKQKTFNPKKIYVELQGFCLEFSSIQEATQLFKAIKNAVQEQ</sequence>
<evidence type="ECO:0000256" key="7">
    <source>
        <dbReference type="ARBA" id="ARBA00023158"/>
    </source>
</evidence>
<dbReference type="Proteomes" id="UP000688137">
    <property type="component" value="Unassembled WGS sequence"/>
</dbReference>
<dbReference type="GO" id="GO:0005634">
    <property type="term" value="C:nucleus"/>
    <property type="evidence" value="ECO:0007669"/>
    <property type="project" value="UniProtKB-SubCell"/>
</dbReference>
<dbReference type="OMA" id="NDITQFN"/>
<dbReference type="AlphaFoldDB" id="A0A8S1PFA6"/>
<evidence type="ECO:0000256" key="1">
    <source>
        <dbReference type="ARBA" id="ARBA00004123"/>
    </source>
</evidence>
<dbReference type="GO" id="GO:0005737">
    <property type="term" value="C:cytoplasm"/>
    <property type="evidence" value="ECO:0007669"/>
    <property type="project" value="UniProtKB-SubCell"/>
</dbReference>
<dbReference type="GO" id="GO:0031047">
    <property type="term" value="P:regulatory ncRNA-mediated gene silencing"/>
    <property type="evidence" value="ECO:0007669"/>
    <property type="project" value="UniProtKB-KW"/>
</dbReference>
<dbReference type="InterPro" id="IPR019312">
    <property type="entry name" value="CNOT11"/>
</dbReference>
<evidence type="ECO:0000256" key="2">
    <source>
        <dbReference type="ARBA" id="ARBA00004496"/>
    </source>
</evidence>
<evidence type="ECO:0000256" key="4">
    <source>
        <dbReference type="ARBA" id="ARBA00014872"/>
    </source>
</evidence>
<keyword evidence="8" id="KW-0804">Transcription</keyword>
<dbReference type="GO" id="GO:0030014">
    <property type="term" value="C:CCR4-NOT complex"/>
    <property type="evidence" value="ECO:0007669"/>
    <property type="project" value="InterPro"/>
</dbReference>
<comment type="subcellular location">
    <subcellularLocation>
        <location evidence="2">Cytoplasm</location>
    </subcellularLocation>
    <subcellularLocation>
        <location evidence="1">Nucleus</location>
    </subcellularLocation>
</comment>
<keyword evidence="7" id="KW-0943">RNA-mediated gene silencing</keyword>
<evidence type="ECO:0000256" key="8">
    <source>
        <dbReference type="ARBA" id="ARBA00023163"/>
    </source>
</evidence>
<comment type="caution">
    <text evidence="10">The sequence shown here is derived from an EMBL/GenBank/DDBJ whole genome shotgun (WGS) entry which is preliminary data.</text>
</comment>
<protein>
    <recommendedName>
        <fullName evidence="4">CCR4-NOT transcription complex subunit 11</fullName>
    </recommendedName>
</protein>
<organism evidence="10 11">
    <name type="scientific">Paramecium primaurelia</name>
    <dbReference type="NCBI Taxonomy" id="5886"/>
    <lineage>
        <taxon>Eukaryota</taxon>
        <taxon>Sar</taxon>
        <taxon>Alveolata</taxon>
        <taxon>Ciliophora</taxon>
        <taxon>Intramacronucleata</taxon>
        <taxon>Oligohymenophorea</taxon>
        <taxon>Peniculida</taxon>
        <taxon>Parameciidae</taxon>
        <taxon>Paramecium</taxon>
    </lineage>
</organism>
<dbReference type="Pfam" id="PF10155">
    <property type="entry name" value="CNOT11"/>
    <property type="match status" value="1"/>
</dbReference>
<evidence type="ECO:0000313" key="11">
    <source>
        <dbReference type="Proteomes" id="UP000688137"/>
    </source>
</evidence>
<keyword evidence="11" id="KW-1185">Reference proteome</keyword>
<dbReference type="PANTHER" id="PTHR15975">
    <property type="entry name" value="CCR4-NOT TRANSCRIPTION COMPLEX SUBUNIT 11"/>
    <property type="match status" value="1"/>
</dbReference>